<dbReference type="PANTHER" id="PTHR23117:SF13">
    <property type="entry name" value="GUANYLATE KINASE"/>
    <property type="match status" value="1"/>
</dbReference>
<organism evidence="5">
    <name type="scientific">marine metagenome</name>
    <dbReference type="NCBI Taxonomy" id="408172"/>
    <lineage>
        <taxon>unclassified sequences</taxon>
        <taxon>metagenomes</taxon>
        <taxon>ecological metagenomes</taxon>
    </lineage>
</organism>
<dbReference type="PANTHER" id="PTHR23117">
    <property type="entry name" value="GUANYLATE KINASE-RELATED"/>
    <property type="match status" value="1"/>
</dbReference>
<dbReference type="AlphaFoldDB" id="A0A381SDU1"/>
<name>A0A381SDU1_9ZZZZ</name>
<evidence type="ECO:0000259" key="4">
    <source>
        <dbReference type="PROSITE" id="PS50052"/>
    </source>
</evidence>
<feature type="non-terminal residue" evidence="5">
    <location>
        <position position="1"/>
    </location>
</feature>
<protein>
    <recommendedName>
        <fullName evidence="4">Guanylate kinase-like domain-containing protein</fullName>
    </recommendedName>
</protein>
<keyword evidence="2" id="KW-0808">Transferase</keyword>
<dbReference type="GO" id="GO:0005829">
    <property type="term" value="C:cytosol"/>
    <property type="evidence" value="ECO:0007669"/>
    <property type="project" value="TreeGrafter"/>
</dbReference>
<feature type="domain" description="Guanylate kinase-like" evidence="4">
    <location>
        <begin position="1"/>
        <end position="143"/>
    </location>
</feature>
<evidence type="ECO:0000313" key="5">
    <source>
        <dbReference type="EMBL" id="SVA02252.1"/>
    </source>
</evidence>
<accession>A0A381SDU1</accession>
<dbReference type="InterPro" id="IPR008145">
    <property type="entry name" value="GK/Ca_channel_bsu"/>
</dbReference>
<dbReference type="SUPFAM" id="SSF52540">
    <property type="entry name" value="P-loop containing nucleoside triphosphate hydrolases"/>
    <property type="match status" value="1"/>
</dbReference>
<dbReference type="InterPro" id="IPR008144">
    <property type="entry name" value="Guanylate_kin-like_dom"/>
</dbReference>
<dbReference type="Pfam" id="PF00625">
    <property type="entry name" value="Guanylate_kin"/>
    <property type="match status" value="1"/>
</dbReference>
<dbReference type="Gene3D" id="3.40.50.300">
    <property type="entry name" value="P-loop containing nucleotide triphosphate hydrolases"/>
    <property type="match status" value="1"/>
</dbReference>
<dbReference type="EMBL" id="UINC01002987">
    <property type="protein sequence ID" value="SVA02252.1"/>
    <property type="molecule type" value="Genomic_DNA"/>
</dbReference>
<gene>
    <name evidence="5" type="ORF">METZ01_LOCUS55106</name>
</gene>
<evidence type="ECO:0000256" key="1">
    <source>
        <dbReference type="ARBA" id="ARBA00005790"/>
    </source>
</evidence>
<keyword evidence="3" id="KW-0418">Kinase</keyword>
<comment type="similarity">
    <text evidence="1">Belongs to the guanylate kinase family.</text>
</comment>
<dbReference type="PROSITE" id="PS50052">
    <property type="entry name" value="GUANYLATE_KINASE_2"/>
    <property type="match status" value="1"/>
</dbReference>
<proteinExistence type="inferred from homology"/>
<evidence type="ECO:0000256" key="3">
    <source>
        <dbReference type="ARBA" id="ARBA00022777"/>
    </source>
</evidence>
<evidence type="ECO:0000256" key="2">
    <source>
        <dbReference type="ARBA" id="ARBA00022679"/>
    </source>
</evidence>
<dbReference type="GO" id="GO:0004385">
    <property type="term" value="F:GMP kinase activity"/>
    <property type="evidence" value="ECO:0007669"/>
    <property type="project" value="TreeGrafter"/>
</dbReference>
<sequence>VDGKDYIQMSNDKFEHFVKFGDFLEWEWVHGNKYGTLMGPLEDVLDAGGLMLLDIDVKGGLSLMDEFPDDTIGIFIEPPGDDIPEQLEILEERLSQRGDESPKLIKNRLKRFAIEIEFKDNFKYQFINEDLDETVGEIEKIIQENIK</sequence>
<dbReference type="SMART" id="SM00072">
    <property type="entry name" value="GuKc"/>
    <property type="match status" value="1"/>
</dbReference>
<reference evidence="5" key="1">
    <citation type="submission" date="2018-05" db="EMBL/GenBank/DDBJ databases">
        <authorList>
            <person name="Lanie J.A."/>
            <person name="Ng W.-L."/>
            <person name="Kazmierczak K.M."/>
            <person name="Andrzejewski T.M."/>
            <person name="Davidsen T.M."/>
            <person name="Wayne K.J."/>
            <person name="Tettelin H."/>
            <person name="Glass J.I."/>
            <person name="Rusch D."/>
            <person name="Podicherti R."/>
            <person name="Tsui H.-C.T."/>
            <person name="Winkler M.E."/>
        </authorList>
    </citation>
    <scope>NUCLEOTIDE SEQUENCE</scope>
</reference>
<dbReference type="InterPro" id="IPR027417">
    <property type="entry name" value="P-loop_NTPase"/>
</dbReference>